<dbReference type="PANTHER" id="PTHR12526:SF631">
    <property type="entry name" value="BLL6306 PROTEIN"/>
    <property type="match status" value="1"/>
</dbReference>
<dbReference type="RefSeq" id="WP_128958545.1">
    <property type="nucleotide sequence ID" value="NZ_RDQZ01000026.1"/>
</dbReference>
<reference evidence="3 4" key="1">
    <citation type="submission" date="2018-10" db="EMBL/GenBank/DDBJ databases">
        <title>Bradyrhizobium sp. nov., effective nodules isolated from peanut in China.</title>
        <authorList>
            <person name="Li Y."/>
        </authorList>
    </citation>
    <scope>NUCLEOTIDE SEQUENCE [LARGE SCALE GENOMIC DNA]</scope>
    <source>
        <strain evidence="3 4">CCBAU 53426</strain>
    </source>
</reference>
<evidence type="ECO:0000259" key="1">
    <source>
        <dbReference type="Pfam" id="PF00534"/>
    </source>
</evidence>
<feature type="domain" description="Glycosyl transferase family 1" evidence="1">
    <location>
        <begin position="178"/>
        <end position="334"/>
    </location>
</feature>
<gene>
    <name evidence="3" type="ORF">EAS56_26325</name>
</gene>
<comment type="caution">
    <text evidence="3">The sequence shown here is derived from an EMBL/GenBank/DDBJ whole genome shotgun (WGS) entry which is preliminary data.</text>
</comment>
<dbReference type="InterPro" id="IPR001296">
    <property type="entry name" value="Glyco_trans_1"/>
</dbReference>
<accession>A0ABY0DZZ2</accession>
<name>A0ABY0DZZ2_9BRAD</name>
<protein>
    <submittedName>
        <fullName evidence="3">Glycosyltransferase family 1 protein</fullName>
    </submittedName>
</protein>
<proteinExistence type="predicted"/>
<sequence>MDKDSKLVRVAIVTPEGNLGAGGIARMMGQLQPYLRTHASVAAEYLISRGSNIWLSPVYVISTILSIVSNVRLDLVHINLASYSSTYRKLLIAKAARFAGKPYIIHLHGADFAKFWNGARGLKRKAIDGLFEHAAGVVVLGEYWRDVVVKNVPSIASKVYVFPNATESIDVERVELGPDGTPTILFLGRLGARKGVPQLIDALALLGKTRKWRAVIAGDGDVIETRKRVAEVELADRVDIPGWVDSQAVRNLLLSSDILVLPSFEEGLPMSVVEGMSAGLAIVATPVGSTAEIIKNRENGILVDVGEVPGLAKALDELVANEGYRLILGKNAKETHSRVLEIEAYCDRLVDLWVSTSGVNPRG</sequence>
<dbReference type="InterPro" id="IPR028098">
    <property type="entry name" value="Glyco_trans_4-like_N"/>
</dbReference>
<dbReference type="Pfam" id="PF13439">
    <property type="entry name" value="Glyco_transf_4"/>
    <property type="match status" value="1"/>
</dbReference>
<evidence type="ECO:0000313" key="4">
    <source>
        <dbReference type="Proteomes" id="UP000290401"/>
    </source>
</evidence>
<evidence type="ECO:0000259" key="2">
    <source>
        <dbReference type="Pfam" id="PF13439"/>
    </source>
</evidence>
<dbReference type="Pfam" id="PF00534">
    <property type="entry name" value="Glycos_transf_1"/>
    <property type="match status" value="1"/>
</dbReference>
<dbReference type="Proteomes" id="UP000290401">
    <property type="component" value="Unassembled WGS sequence"/>
</dbReference>
<dbReference type="Gene3D" id="3.40.50.2000">
    <property type="entry name" value="Glycogen Phosphorylase B"/>
    <property type="match status" value="2"/>
</dbReference>
<dbReference type="CDD" id="cd03801">
    <property type="entry name" value="GT4_PimA-like"/>
    <property type="match status" value="1"/>
</dbReference>
<feature type="domain" description="Glycosyltransferase subfamily 4-like N-terminal" evidence="2">
    <location>
        <begin position="57"/>
        <end position="165"/>
    </location>
</feature>
<evidence type="ECO:0000313" key="3">
    <source>
        <dbReference type="EMBL" id="RXH09178.1"/>
    </source>
</evidence>
<dbReference type="PANTHER" id="PTHR12526">
    <property type="entry name" value="GLYCOSYLTRANSFERASE"/>
    <property type="match status" value="1"/>
</dbReference>
<keyword evidence="4" id="KW-1185">Reference proteome</keyword>
<dbReference type="EMBL" id="RDQZ01000026">
    <property type="protein sequence ID" value="RXH09178.1"/>
    <property type="molecule type" value="Genomic_DNA"/>
</dbReference>
<organism evidence="3 4">
    <name type="scientific">Bradyrhizobium guangzhouense</name>
    <dbReference type="NCBI Taxonomy" id="1325095"/>
    <lineage>
        <taxon>Bacteria</taxon>
        <taxon>Pseudomonadati</taxon>
        <taxon>Pseudomonadota</taxon>
        <taxon>Alphaproteobacteria</taxon>
        <taxon>Hyphomicrobiales</taxon>
        <taxon>Nitrobacteraceae</taxon>
        <taxon>Bradyrhizobium</taxon>
    </lineage>
</organism>
<dbReference type="SUPFAM" id="SSF53756">
    <property type="entry name" value="UDP-Glycosyltransferase/glycogen phosphorylase"/>
    <property type="match status" value="1"/>
</dbReference>